<gene>
    <name evidence="1" type="ORF">UFOVP1483_45</name>
</gene>
<protein>
    <submittedName>
        <fullName evidence="1">Uncharacterized protein</fullName>
    </submittedName>
</protein>
<accession>A0A6J5SNW9</accession>
<evidence type="ECO:0000313" key="1">
    <source>
        <dbReference type="EMBL" id="CAB4215732.1"/>
    </source>
</evidence>
<dbReference type="EMBL" id="LR797431">
    <property type="protein sequence ID" value="CAB4215732.1"/>
    <property type="molecule type" value="Genomic_DNA"/>
</dbReference>
<organism evidence="1">
    <name type="scientific">uncultured Caudovirales phage</name>
    <dbReference type="NCBI Taxonomy" id="2100421"/>
    <lineage>
        <taxon>Viruses</taxon>
        <taxon>Duplodnaviria</taxon>
        <taxon>Heunggongvirae</taxon>
        <taxon>Uroviricota</taxon>
        <taxon>Caudoviricetes</taxon>
        <taxon>Peduoviridae</taxon>
        <taxon>Maltschvirus</taxon>
        <taxon>Maltschvirus maltsch</taxon>
    </lineage>
</organism>
<sequence>MKKLFEQLNAMIVEAIMQGQYDIKDMSSENYSTVDVDGIHITLWTGKSFANFGSFNNDNNQMVLTFSDEQKEVLHDRFKHLFERSDMGKKERETYNRLKEKYEGC</sequence>
<reference evidence="1" key="1">
    <citation type="submission" date="2020-05" db="EMBL/GenBank/DDBJ databases">
        <authorList>
            <person name="Chiriac C."/>
            <person name="Salcher M."/>
            <person name="Ghai R."/>
            <person name="Kavagutti S V."/>
        </authorList>
    </citation>
    <scope>NUCLEOTIDE SEQUENCE</scope>
</reference>
<proteinExistence type="predicted"/>
<name>A0A6J5SNW9_9CAUD</name>